<dbReference type="InterPro" id="IPR026444">
    <property type="entry name" value="Secre_tail"/>
</dbReference>
<comment type="caution">
    <text evidence="4">The sequence shown here is derived from an EMBL/GenBank/DDBJ whole genome shotgun (WGS) entry which is preliminary data.</text>
</comment>
<feature type="chain" id="PRO_5001940025" description="Secretion system C-terminal sorting domain-containing protein" evidence="3">
    <location>
        <begin position="20"/>
        <end position="404"/>
    </location>
</feature>
<organism evidence="4 5">
    <name type="scientific">Phaeodactylibacter xiamenensis</name>
    <dbReference type="NCBI Taxonomy" id="1524460"/>
    <lineage>
        <taxon>Bacteria</taxon>
        <taxon>Pseudomonadati</taxon>
        <taxon>Bacteroidota</taxon>
        <taxon>Saprospiria</taxon>
        <taxon>Saprospirales</taxon>
        <taxon>Haliscomenobacteraceae</taxon>
        <taxon>Phaeodactylibacter</taxon>
    </lineage>
</organism>
<keyword evidence="5" id="KW-1185">Reference proteome</keyword>
<dbReference type="OrthoDB" id="103335at2"/>
<dbReference type="EMBL" id="JPOS01000018">
    <property type="protein sequence ID" value="KGE88689.1"/>
    <property type="molecule type" value="Genomic_DNA"/>
</dbReference>
<evidence type="ECO:0000313" key="5">
    <source>
        <dbReference type="Proteomes" id="UP000029736"/>
    </source>
</evidence>
<dbReference type="Pfam" id="PF01344">
    <property type="entry name" value="Kelch_1"/>
    <property type="match status" value="1"/>
</dbReference>
<keyword evidence="3" id="KW-0732">Signal</keyword>
<dbReference type="SUPFAM" id="SSF117281">
    <property type="entry name" value="Kelch motif"/>
    <property type="match status" value="2"/>
</dbReference>
<name>A0A098S7Z0_9BACT</name>
<feature type="signal peptide" evidence="3">
    <location>
        <begin position="1"/>
        <end position="19"/>
    </location>
</feature>
<dbReference type="PANTHER" id="PTHR46344:SF27">
    <property type="entry name" value="KELCH REPEAT SUPERFAMILY PROTEIN"/>
    <property type="match status" value="1"/>
</dbReference>
<evidence type="ECO:0008006" key="6">
    <source>
        <dbReference type="Google" id="ProtNLM"/>
    </source>
</evidence>
<sequence>MKPLYLFIALFVSPFLLLAQSEWDTIAPLPNNLVTDHSYAFALDGKGYLVAGADEFSYLDIFFQYDPEADTWTELDDFPGGFRGFGIGDTWDGKAYFGFGFSGSSYMRDLWVFDPQTGEWTELAPCPCQARIHPAFIAHNDKIFVGMGGSANGNLRDWWEYDMATDSWSQKPSFPGARRHHPFQFGLGDYIYTGFGHGDNFISNQWYRYDPATEEWTEVATLPAEGRVAGTQFSYNGKGYVLSGDGGDHTSMEEGEFWSYEPELDLWEELPPHPGVSRWAPASFLLDGWVYLLGGPSNVNGTLNYSPSDNYRYQLEEISNTPEELPTQPELFEAFPNPFSSQVQLNWLTNETEGLVRVLNNQGQEVYRARELLPNLTLDFLPAGIYTIEATIGQERTVKRITKQ</sequence>
<dbReference type="PANTHER" id="PTHR46344">
    <property type="entry name" value="OS02G0202900 PROTEIN"/>
    <property type="match status" value="1"/>
</dbReference>
<dbReference type="AlphaFoldDB" id="A0A098S7Z0"/>
<dbReference type="Gene3D" id="2.120.10.80">
    <property type="entry name" value="Kelch-type beta propeller"/>
    <property type="match status" value="2"/>
</dbReference>
<evidence type="ECO:0000313" key="4">
    <source>
        <dbReference type="EMBL" id="KGE88689.1"/>
    </source>
</evidence>
<gene>
    <name evidence="4" type="ORF">IX84_08470</name>
</gene>
<evidence type="ECO:0000256" key="2">
    <source>
        <dbReference type="ARBA" id="ARBA00022737"/>
    </source>
</evidence>
<reference evidence="4 5" key="1">
    <citation type="journal article" date="2014" name="Int. J. Syst. Evol. Microbiol.">
        <title>Phaeodactylibacter xiamenensis gen. nov., sp. nov., a member of the family Saprospiraceae isolated from the marine alga Phaeodactylum tricornutum.</title>
        <authorList>
            <person name="Chen Z.Jr."/>
            <person name="Lei X."/>
            <person name="Lai Q."/>
            <person name="Li Y."/>
            <person name="Zhang B."/>
            <person name="Zhang J."/>
            <person name="Zhang H."/>
            <person name="Yang L."/>
            <person name="Zheng W."/>
            <person name="Tian Y."/>
            <person name="Yu Z."/>
            <person name="Xu H.Jr."/>
            <person name="Zheng T."/>
        </authorList>
    </citation>
    <scope>NUCLEOTIDE SEQUENCE [LARGE SCALE GENOMIC DNA]</scope>
    <source>
        <strain evidence="4 5">KD52</strain>
    </source>
</reference>
<dbReference type="InterPro" id="IPR006652">
    <property type="entry name" value="Kelch_1"/>
</dbReference>
<keyword evidence="1" id="KW-0880">Kelch repeat</keyword>
<evidence type="ECO:0000256" key="3">
    <source>
        <dbReference type="SAM" id="SignalP"/>
    </source>
</evidence>
<dbReference type="InterPro" id="IPR015915">
    <property type="entry name" value="Kelch-typ_b-propeller"/>
</dbReference>
<evidence type="ECO:0000256" key="1">
    <source>
        <dbReference type="ARBA" id="ARBA00022441"/>
    </source>
</evidence>
<dbReference type="RefSeq" id="WP_044218501.1">
    <property type="nucleotide sequence ID" value="NZ_JBKAGJ010000018.1"/>
</dbReference>
<dbReference type="NCBIfam" id="TIGR04183">
    <property type="entry name" value="Por_Secre_tail"/>
    <property type="match status" value="1"/>
</dbReference>
<proteinExistence type="predicted"/>
<dbReference type="Proteomes" id="UP000029736">
    <property type="component" value="Unassembled WGS sequence"/>
</dbReference>
<keyword evidence="2" id="KW-0677">Repeat</keyword>
<accession>A0A098S7Z0</accession>
<protein>
    <recommendedName>
        <fullName evidence="6">Secretion system C-terminal sorting domain-containing protein</fullName>
    </recommendedName>
</protein>